<feature type="region of interest" description="Disordered" evidence="1">
    <location>
        <begin position="30"/>
        <end position="55"/>
    </location>
</feature>
<evidence type="ECO:0000313" key="2">
    <source>
        <dbReference type="EMBL" id="KAK2826403.1"/>
    </source>
</evidence>
<reference evidence="2" key="1">
    <citation type="submission" date="2023-07" db="EMBL/GenBank/DDBJ databases">
        <title>Chromosome-level Genome Assembly of Striped Snakehead (Channa striata).</title>
        <authorList>
            <person name="Liu H."/>
        </authorList>
    </citation>
    <scope>NUCLEOTIDE SEQUENCE</scope>
    <source>
        <strain evidence="2">Gz</strain>
        <tissue evidence="2">Muscle</tissue>
    </source>
</reference>
<proteinExistence type="predicted"/>
<name>A0AA88S2B2_CHASR</name>
<comment type="caution">
    <text evidence="2">The sequence shown here is derived from an EMBL/GenBank/DDBJ whole genome shotgun (WGS) entry which is preliminary data.</text>
</comment>
<evidence type="ECO:0000256" key="1">
    <source>
        <dbReference type="SAM" id="MobiDB-lite"/>
    </source>
</evidence>
<sequence length="96" mass="10897">MFLTCGVSLSVIGGRVRVWEPATGFSIRTLAEPQADGPRRSSSSETQSLRTPLRNRQLRHKVKWAKCDEQLEEFTDGLWTARGQKASPRRRRKGKS</sequence>
<organism evidence="2 3">
    <name type="scientific">Channa striata</name>
    <name type="common">Snakehead murrel</name>
    <name type="synonym">Ophicephalus striatus</name>
    <dbReference type="NCBI Taxonomy" id="64152"/>
    <lineage>
        <taxon>Eukaryota</taxon>
        <taxon>Metazoa</taxon>
        <taxon>Chordata</taxon>
        <taxon>Craniata</taxon>
        <taxon>Vertebrata</taxon>
        <taxon>Euteleostomi</taxon>
        <taxon>Actinopterygii</taxon>
        <taxon>Neopterygii</taxon>
        <taxon>Teleostei</taxon>
        <taxon>Neoteleostei</taxon>
        <taxon>Acanthomorphata</taxon>
        <taxon>Anabantaria</taxon>
        <taxon>Anabantiformes</taxon>
        <taxon>Channoidei</taxon>
        <taxon>Channidae</taxon>
        <taxon>Channa</taxon>
    </lineage>
</organism>
<dbReference type="EMBL" id="JAUPFM010000016">
    <property type="protein sequence ID" value="KAK2826403.1"/>
    <property type="molecule type" value="Genomic_DNA"/>
</dbReference>
<protein>
    <submittedName>
        <fullName evidence="2">Uncharacterized protein</fullName>
    </submittedName>
</protein>
<accession>A0AA88S2B2</accession>
<evidence type="ECO:0000313" key="3">
    <source>
        <dbReference type="Proteomes" id="UP001187415"/>
    </source>
</evidence>
<keyword evidence="3" id="KW-1185">Reference proteome</keyword>
<dbReference type="Proteomes" id="UP001187415">
    <property type="component" value="Unassembled WGS sequence"/>
</dbReference>
<gene>
    <name evidence="2" type="ORF">Q5P01_020617</name>
</gene>
<feature type="compositionally biased region" description="Polar residues" evidence="1">
    <location>
        <begin position="40"/>
        <end position="50"/>
    </location>
</feature>
<dbReference type="AlphaFoldDB" id="A0AA88S2B2"/>